<feature type="transmembrane region" description="Helical" evidence="1">
    <location>
        <begin position="80"/>
        <end position="103"/>
    </location>
</feature>
<reference evidence="2 3" key="1">
    <citation type="submission" date="2018-04" db="EMBL/GenBank/DDBJ databases">
        <title>WGS assembly of Panicum hallii var. hallii HAL2.</title>
        <authorList>
            <person name="Lovell J."/>
            <person name="Jenkins J."/>
            <person name="Lowry D."/>
            <person name="Mamidi S."/>
            <person name="Sreedasyam A."/>
            <person name="Weng X."/>
            <person name="Barry K."/>
            <person name="Bonette J."/>
            <person name="Campitelli B."/>
            <person name="Daum C."/>
            <person name="Gordon S."/>
            <person name="Gould B."/>
            <person name="Lipzen A."/>
            <person name="MacQueen A."/>
            <person name="Palacio-Mejia J."/>
            <person name="Plott C."/>
            <person name="Shakirov E."/>
            <person name="Shu S."/>
            <person name="Yoshinaga Y."/>
            <person name="Zane M."/>
            <person name="Rokhsar D."/>
            <person name="Grimwood J."/>
            <person name="Schmutz J."/>
            <person name="Juenger T."/>
        </authorList>
    </citation>
    <scope>NUCLEOTIDE SEQUENCE [LARGE SCALE GENOMIC DNA]</scope>
    <source>
        <strain evidence="3">cv. HAL2</strain>
    </source>
</reference>
<gene>
    <name evidence="2" type="ORF">GQ55_2G093200</name>
</gene>
<organism evidence="2 3">
    <name type="scientific">Panicum hallii var. hallii</name>
    <dbReference type="NCBI Taxonomy" id="1504633"/>
    <lineage>
        <taxon>Eukaryota</taxon>
        <taxon>Viridiplantae</taxon>
        <taxon>Streptophyta</taxon>
        <taxon>Embryophyta</taxon>
        <taxon>Tracheophyta</taxon>
        <taxon>Spermatophyta</taxon>
        <taxon>Magnoliopsida</taxon>
        <taxon>Liliopsida</taxon>
        <taxon>Poales</taxon>
        <taxon>Poaceae</taxon>
        <taxon>PACMAD clade</taxon>
        <taxon>Panicoideae</taxon>
        <taxon>Panicodae</taxon>
        <taxon>Paniceae</taxon>
        <taxon>Panicinae</taxon>
        <taxon>Panicum</taxon>
        <taxon>Panicum sect. Panicum</taxon>
    </lineage>
</organism>
<dbReference type="EMBL" id="CM009750">
    <property type="protein sequence ID" value="PUZ69250.1"/>
    <property type="molecule type" value="Genomic_DNA"/>
</dbReference>
<dbReference type="Proteomes" id="UP000244336">
    <property type="component" value="Chromosome 2"/>
</dbReference>
<keyword evidence="3" id="KW-1185">Reference proteome</keyword>
<accession>A0A2T7EN50</accession>
<evidence type="ECO:0000313" key="2">
    <source>
        <dbReference type="EMBL" id="PUZ69250.1"/>
    </source>
</evidence>
<protein>
    <submittedName>
        <fullName evidence="2">Uncharacterized protein</fullName>
    </submittedName>
</protein>
<evidence type="ECO:0000313" key="3">
    <source>
        <dbReference type="Proteomes" id="UP000244336"/>
    </source>
</evidence>
<dbReference type="AlphaFoldDB" id="A0A2T7EN50"/>
<evidence type="ECO:0000256" key="1">
    <source>
        <dbReference type="SAM" id="Phobius"/>
    </source>
</evidence>
<keyword evidence="1" id="KW-0812">Transmembrane</keyword>
<keyword evidence="1" id="KW-0472">Membrane</keyword>
<sequence length="124" mass="14273">MIHLLYEHKRVHLVSVTAKIDTNEPILVFLYTSICINPIATEKSNFKIVKVKLPYLLYLTIVCGFVLSVNIVSINTYTTILIDAFLILSFGVERVSIYVIPLVSHNSEYRTKSQLFELFTYRSI</sequence>
<proteinExistence type="predicted"/>
<name>A0A2T7EN50_9POAL</name>
<feature type="transmembrane region" description="Helical" evidence="1">
    <location>
        <begin position="55"/>
        <end position="74"/>
    </location>
</feature>
<keyword evidence="1" id="KW-1133">Transmembrane helix</keyword>
<dbReference type="Gramene" id="PUZ69250">
    <property type="protein sequence ID" value="PUZ69250"/>
    <property type="gene ID" value="GQ55_2G093200"/>
</dbReference>